<evidence type="ECO:0000313" key="3">
    <source>
        <dbReference type="EMBL" id="CAL7942264.1"/>
    </source>
</evidence>
<dbReference type="InterPro" id="IPR012464">
    <property type="entry name" value="DUF1676"/>
</dbReference>
<keyword evidence="1" id="KW-1133">Transmembrane helix</keyword>
<gene>
    <name evidence="3" type="ORF">XYLVIOL_LOCUS5468</name>
</gene>
<accession>A0ABP1NML6</accession>
<keyword evidence="4" id="KW-1185">Reference proteome</keyword>
<keyword evidence="2" id="KW-0732">Signal</keyword>
<sequence>MQMHPCAFYVSALVFLVVNDAGCDSKTTWYTGLRVLLKNCPLQSWSSFEQEEFLDNFQKCVQEHALAILDSFLAADVIPVFEGLNLVRIEEDRMNSTDNYTESDLGNDASLHVVIAKRLLRVLRTHMFKVDVDQFANNILSSANNSDTNVDSSTFEGRRRHNRRRNNNMVPLMMLGFVLMGSILIPMGFQFLAVLGGKALLLAKMALILSSIQGLKKIATNGVNYGLYHTHVADGWHERSHTEPPPPHLDLPFQPYIHP</sequence>
<reference evidence="3 4" key="1">
    <citation type="submission" date="2024-08" db="EMBL/GenBank/DDBJ databases">
        <authorList>
            <person name="Will J Nash"/>
            <person name="Angela Man"/>
            <person name="Seanna McTaggart"/>
            <person name="Kendall Baker"/>
            <person name="Tom Barker"/>
            <person name="Leah Catchpole"/>
            <person name="Alex Durrant"/>
            <person name="Karim Gharbi"/>
            <person name="Naomi Irish"/>
            <person name="Gemy Kaithakottil"/>
            <person name="Debby Ku"/>
            <person name="Aaliyah Providence"/>
            <person name="Felix Shaw"/>
            <person name="David Swarbreck"/>
            <person name="Chris Watkins"/>
            <person name="Ann M. McCartney"/>
            <person name="Giulio Formenti"/>
            <person name="Alice Mouton"/>
            <person name="Noel Vella"/>
            <person name="Bjorn M von Reumont"/>
            <person name="Adriana Vella"/>
            <person name="Wilfried Haerty"/>
        </authorList>
    </citation>
    <scope>NUCLEOTIDE SEQUENCE [LARGE SCALE GENOMIC DNA]</scope>
</reference>
<evidence type="ECO:0000313" key="4">
    <source>
        <dbReference type="Proteomes" id="UP001642520"/>
    </source>
</evidence>
<dbReference type="Pfam" id="PF07898">
    <property type="entry name" value="DUF1676"/>
    <property type="match status" value="1"/>
</dbReference>
<dbReference type="PANTHER" id="PTHR21879:SF8">
    <property type="entry name" value="OSIRIS 23"/>
    <property type="match status" value="1"/>
</dbReference>
<evidence type="ECO:0000256" key="2">
    <source>
        <dbReference type="SAM" id="SignalP"/>
    </source>
</evidence>
<feature type="transmembrane region" description="Helical" evidence="1">
    <location>
        <begin position="168"/>
        <end position="185"/>
    </location>
</feature>
<name>A0ABP1NML6_XYLVO</name>
<proteinExistence type="predicted"/>
<comment type="caution">
    <text evidence="3">The sequence shown here is derived from an EMBL/GenBank/DDBJ whole genome shotgun (WGS) entry which is preliminary data.</text>
</comment>
<dbReference type="PANTHER" id="PTHR21879">
    <property type="entry name" value="FI03362P-RELATED-RELATED"/>
    <property type="match status" value="1"/>
</dbReference>
<protein>
    <submittedName>
        <fullName evidence="3">Uncharacterized protein</fullName>
    </submittedName>
</protein>
<evidence type="ECO:0000256" key="1">
    <source>
        <dbReference type="SAM" id="Phobius"/>
    </source>
</evidence>
<organism evidence="3 4">
    <name type="scientific">Xylocopa violacea</name>
    <name type="common">Violet carpenter bee</name>
    <name type="synonym">Apis violacea</name>
    <dbReference type="NCBI Taxonomy" id="135666"/>
    <lineage>
        <taxon>Eukaryota</taxon>
        <taxon>Metazoa</taxon>
        <taxon>Ecdysozoa</taxon>
        <taxon>Arthropoda</taxon>
        <taxon>Hexapoda</taxon>
        <taxon>Insecta</taxon>
        <taxon>Pterygota</taxon>
        <taxon>Neoptera</taxon>
        <taxon>Endopterygota</taxon>
        <taxon>Hymenoptera</taxon>
        <taxon>Apocrita</taxon>
        <taxon>Aculeata</taxon>
        <taxon>Apoidea</taxon>
        <taxon>Anthophila</taxon>
        <taxon>Apidae</taxon>
        <taxon>Xylocopa</taxon>
        <taxon>Xylocopa</taxon>
    </lineage>
</organism>
<keyword evidence="1" id="KW-0812">Transmembrane</keyword>
<feature type="chain" id="PRO_5046067652" evidence="2">
    <location>
        <begin position="24"/>
        <end position="259"/>
    </location>
</feature>
<feature type="signal peptide" evidence="2">
    <location>
        <begin position="1"/>
        <end position="23"/>
    </location>
</feature>
<dbReference type="Proteomes" id="UP001642520">
    <property type="component" value="Unassembled WGS sequence"/>
</dbReference>
<dbReference type="EMBL" id="CAXAJV020001292">
    <property type="protein sequence ID" value="CAL7942264.1"/>
    <property type="molecule type" value="Genomic_DNA"/>
</dbReference>
<keyword evidence="1" id="KW-0472">Membrane</keyword>